<proteinExistence type="predicted"/>
<dbReference type="Proteomes" id="UP001150925">
    <property type="component" value="Unassembled WGS sequence"/>
</dbReference>
<keyword evidence="4" id="KW-0804">Transcription</keyword>
<keyword evidence="5" id="KW-0539">Nucleus</keyword>
<sequence length="474" mass="53402">MGTQRPPLIKPALGPTLTHISTPVPQAQAKQVCERCRRRKIRCDRTLPTCSNCVRRKQPCQYTLPPKKRQQMVENSLWVQHRVEPLFCPIQPNRFMEDPVTNTTHAAILPREVHKTMVSTPSLSPPAVVSLGELADSEVGDLDSRPMGRAKKRRVDAPLAFHTANDQGDLSGQTQVVCPALSSNSSNNDSTSDDNQSLAITFPTSPPLSSSSRLPSPELEFQVQTLTDTCDAWPTLLSQQIVQMHKRLSDDIPVRMESTPGNPQSIPTPVVPRPLYRTTDLLFHSHVIYHFLYISCRLLYVDHVVFHYQRFVRRLEAGTMSEALLVSLMMICVPITNHPVVKGMGSHQAGHRYYQRVVELMPDCIDSSDPDSVIVIMIISNYELGQKNIDGYLSLNSVGIRKFMKWKGHLLDHPARHLLPSAMGFGLDMTIPDLLQADDPVVREHFRLLWWGMVHFDILAALMSNQNPLIRLNE</sequence>
<evidence type="ECO:0000256" key="4">
    <source>
        <dbReference type="ARBA" id="ARBA00023163"/>
    </source>
</evidence>
<dbReference type="OrthoDB" id="10378396at2759"/>
<dbReference type="Pfam" id="PF00172">
    <property type="entry name" value="Zn_clus"/>
    <property type="match status" value="1"/>
</dbReference>
<dbReference type="PANTHER" id="PTHR47338:SF5">
    <property type="entry name" value="ZN(II)2CYS6 TRANSCRIPTION FACTOR (EUROFUNG)"/>
    <property type="match status" value="1"/>
</dbReference>
<evidence type="ECO:0000259" key="7">
    <source>
        <dbReference type="PROSITE" id="PS50048"/>
    </source>
</evidence>
<dbReference type="GO" id="GO:0008270">
    <property type="term" value="F:zinc ion binding"/>
    <property type="evidence" value="ECO:0007669"/>
    <property type="project" value="InterPro"/>
</dbReference>
<keyword evidence="9" id="KW-1185">Reference proteome</keyword>
<name>A0A9W8AVE0_9FUNG</name>
<keyword evidence="3" id="KW-0805">Transcription regulation</keyword>
<dbReference type="GO" id="GO:0005634">
    <property type="term" value="C:nucleus"/>
    <property type="evidence" value="ECO:0007669"/>
    <property type="project" value="UniProtKB-SubCell"/>
</dbReference>
<reference evidence="8" key="1">
    <citation type="submission" date="2022-07" db="EMBL/GenBank/DDBJ databases">
        <title>Phylogenomic reconstructions and comparative analyses of Kickxellomycotina fungi.</title>
        <authorList>
            <person name="Reynolds N.K."/>
            <person name="Stajich J.E."/>
            <person name="Barry K."/>
            <person name="Grigoriev I.V."/>
            <person name="Crous P."/>
            <person name="Smith M.E."/>
        </authorList>
    </citation>
    <scope>NUCLEOTIDE SEQUENCE</scope>
    <source>
        <strain evidence="8">RSA 1196</strain>
    </source>
</reference>
<protein>
    <recommendedName>
        <fullName evidence="7">Zn(2)-C6 fungal-type domain-containing protein</fullName>
    </recommendedName>
</protein>
<dbReference type="SUPFAM" id="SSF57701">
    <property type="entry name" value="Zn2/Cys6 DNA-binding domain"/>
    <property type="match status" value="1"/>
</dbReference>
<evidence type="ECO:0000256" key="3">
    <source>
        <dbReference type="ARBA" id="ARBA00023015"/>
    </source>
</evidence>
<dbReference type="AlphaFoldDB" id="A0A9W8AVE0"/>
<dbReference type="Gene3D" id="4.10.240.10">
    <property type="entry name" value="Zn(2)-C6 fungal-type DNA-binding domain"/>
    <property type="match status" value="1"/>
</dbReference>
<dbReference type="GO" id="GO:0000981">
    <property type="term" value="F:DNA-binding transcription factor activity, RNA polymerase II-specific"/>
    <property type="evidence" value="ECO:0007669"/>
    <property type="project" value="InterPro"/>
</dbReference>
<dbReference type="PROSITE" id="PS00463">
    <property type="entry name" value="ZN2_CY6_FUNGAL_1"/>
    <property type="match status" value="1"/>
</dbReference>
<organism evidence="8 9">
    <name type="scientific">Dispira parvispora</name>
    <dbReference type="NCBI Taxonomy" id="1520584"/>
    <lineage>
        <taxon>Eukaryota</taxon>
        <taxon>Fungi</taxon>
        <taxon>Fungi incertae sedis</taxon>
        <taxon>Zoopagomycota</taxon>
        <taxon>Kickxellomycotina</taxon>
        <taxon>Dimargaritomycetes</taxon>
        <taxon>Dimargaritales</taxon>
        <taxon>Dimargaritaceae</taxon>
        <taxon>Dispira</taxon>
    </lineage>
</organism>
<evidence type="ECO:0000313" key="8">
    <source>
        <dbReference type="EMBL" id="KAJ1963710.1"/>
    </source>
</evidence>
<evidence type="ECO:0000256" key="1">
    <source>
        <dbReference type="ARBA" id="ARBA00004123"/>
    </source>
</evidence>
<dbReference type="CDD" id="cd00067">
    <property type="entry name" value="GAL4"/>
    <property type="match status" value="1"/>
</dbReference>
<dbReference type="CDD" id="cd12148">
    <property type="entry name" value="fungal_TF_MHR"/>
    <property type="match status" value="1"/>
</dbReference>
<dbReference type="InterPro" id="IPR050815">
    <property type="entry name" value="TF_fung"/>
</dbReference>
<dbReference type="InterPro" id="IPR001138">
    <property type="entry name" value="Zn2Cys6_DnaBD"/>
</dbReference>
<dbReference type="PANTHER" id="PTHR47338">
    <property type="entry name" value="ZN(II)2CYS6 TRANSCRIPTION FACTOR (EUROFUNG)-RELATED"/>
    <property type="match status" value="1"/>
</dbReference>
<evidence type="ECO:0000256" key="2">
    <source>
        <dbReference type="ARBA" id="ARBA00022723"/>
    </source>
</evidence>
<feature type="compositionally biased region" description="Low complexity" evidence="6">
    <location>
        <begin position="182"/>
        <end position="197"/>
    </location>
</feature>
<feature type="region of interest" description="Disordered" evidence="6">
    <location>
        <begin position="180"/>
        <end position="215"/>
    </location>
</feature>
<evidence type="ECO:0000313" key="9">
    <source>
        <dbReference type="Proteomes" id="UP001150925"/>
    </source>
</evidence>
<evidence type="ECO:0000256" key="5">
    <source>
        <dbReference type="ARBA" id="ARBA00023242"/>
    </source>
</evidence>
<comment type="caution">
    <text evidence="8">The sequence shown here is derived from an EMBL/GenBank/DDBJ whole genome shotgun (WGS) entry which is preliminary data.</text>
</comment>
<feature type="non-terminal residue" evidence="8">
    <location>
        <position position="474"/>
    </location>
</feature>
<accession>A0A9W8AVE0</accession>
<keyword evidence="2" id="KW-0479">Metal-binding</keyword>
<dbReference type="EMBL" id="JANBPY010000788">
    <property type="protein sequence ID" value="KAJ1963710.1"/>
    <property type="molecule type" value="Genomic_DNA"/>
</dbReference>
<dbReference type="PROSITE" id="PS50048">
    <property type="entry name" value="ZN2_CY6_FUNGAL_2"/>
    <property type="match status" value="1"/>
</dbReference>
<comment type="subcellular location">
    <subcellularLocation>
        <location evidence="1">Nucleus</location>
    </subcellularLocation>
</comment>
<evidence type="ECO:0000256" key="6">
    <source>
        <dbReference type="SAM" id="MobiDB-lite"/>
    </source>
</evidence>
<dbReference type="InterPro" id="IPR036864">
    <property type="entry name" value="Zn2-C6_fun-type_DNA-bd_sf"/>
</dbReference>
<dbReference type="SMART" id="SM00066">
    <property type="entry name" value="GAL4"/>
    <property type="match status" value="1"/>
</dbReference>
<feature type="domain" description="Zn(2)-C6 fungal-type" evidence="7">
    <location>
        <begin position="32"/>
        <end position="62"/>
    </location>
</feature>
<gene>
    <name evidence="8" type="ORF">IWQ62_003133</name>
</gene>